<organism evidence="1 2">
    <name type="scientific">Phocaeicola vulgatus</name>
    <name type="common">Bacteroides vulgatus</name>
    <dbReference type="NCBI Taxonomy" id="821"/>
    <lineage>
        <taxon>Bacteria</taxon>
        <taxon>Pseudomonadati</taxon>
        <taxon>Bacteroidota</taxon>
        <taxon>Bacteroidia</taxon>
        <taxon>Bacteroidales</taxon>
        <taxon>Bacteroidaceae</taxon>
        <taxon>Phocaeicola</taxon>
    </lineage>
</organism>
<proteinExistence type="predicted"/>
<protein>
    <recommendedName>
        <fullName evidence="3">DUF4906 domain-containing protein</fullName>
    </recommendedName>
</protein>
<accession>A0A415BUP5</accession>
<gene>
    <name evidence="1" type="ORF">DW150_04150</name>
</gene>
<dbReference type="AlphaFoldDB" id="A0A415BUP5"/>
<dbReference type="Proteomes" id="UP000285777">
    <property type="component" value="Unassembled WGS sequence"/>
</dbReference>
<reference evidence="1 2" key="1">
    <citation type="submission" date="2018-08" db="EMBL/GenBank/DDBJ databases">
        <title>A genome reference for cultivated species of the human gut microbiota.</title>
        <authorList>
            <person name="Zou Y."/>
            <person name="Xue W."/>
            <person name="Luo G."/>
        </authorList>
    </citation>
    <scope>NUCLEOTIDE SEQUENCE [LARGE SCALE GENOMIC DNA]</scope>
    <source>
        <strain evidence="1 2">AM13-21</strain>
    </source>
</reference>
<evidence type="ECO:0000313" key="2">
    <source>
        <dbReference type="Proteomes" id="UP000285777"/>
    </source>
</evidence>
<sequence length="476" mass="53205">MKKWLLYIIYICVLGMLMGSCSNCLDEDTSSLATDKISVTFTLAMNATSSRAIITDETGNSYENQIDADGLQVLFYDANGTKCLGKVENIVVFRTESEYIYQFMGNLTIKDAVDYTLSSCKVMVFANSAEMGTNTDPMSLTFDYDAEKFKNESVNIPMWGIASFTNLRLAPDTNTDLGTIYLLRAMAKVEVTLSDEVAAEFNLTGVSLNKYNEKGYCLPSDASGIEKTDDAWQNKVGDIGLFNGFSSPRTGELAFMPTRNGYVLYLSEYENTDNSAYMTVTLTDKAGERVKLNEPYLYFKNYDKGERFNVVRNHCYQYRIKSVENGGELQLTVKAQPWNTNEENWNYTETVTVKESGVIKWTEGSYDTMHGAEVYMKYTTTAECTFTIDTPVGGTWYASLIPVSGNYDAFTFEGETSGEVGKQATLRIKTTQDDVTENSKAELQIVVRTIDGRTIMVNNLLGHSSSETKYTLVQSK</sequence>
<dbReference type="EMBL" id="QRLF01000005">
    <property type="protein sequence ID" value="RHI94795.1"/>
    <property type="molecule type" value="Genomic_DNA"/>
</dbReference>
<comment type="caution">
    <text evidence="1">The sequence shown here is derived from an EMBL/GenBank/DDBJ whole genome shotgun (WGS) entry which is preliminary data.</text>
</comment>
<dbReference type="RefSeq" id="WP_118290123.1">
    <property type="nucleotide sequence ID" value="NZ_QRLF01000005.1"/>
</dbReference>
<dbReference type="PROSITE" id="PS51257">
    <property type="entry name" value="PROKAR_LIPOPROTEIN"/>
    <property type="match status" value="1"/>
</dbReference>
<evidence type="ECO:0008006" key="3">
    <source>
        <dbReference type="Google" id="ProtNLM"/>
    </source>
</evidence>
<evidence type="ECO:0000313" key="1">
    <source>
        <dbReference type="EMBL" id="RHI94795.1"/>
    </source>
</evidence>
<name>A0A415BUP5_PHOVU</name>
<dbReference type="Gene3D" id="2.60.40.3690">
    <property type="match status" value="1"/>
</dbReference>